<sequence>MREALLQKSAIAVMKLARELMPLKKGDKILTISDYVDKLNISRGTIQNAFSYLKKQEAVILESRGHLGTFIVEIDYKKLWELTGIGLLTGSMPLPYSKLYEGLATGLYKSFTKAGLDFSLAYVRGSKYRIRMLKKGAYSFVITSKLAAKQAMEKGEAVDICIDFGPHTYLSEHVVLFASRDKNRIENGMKVAVDSNSFDQYFITQQICRDKDIELIDMPYNQIVSAISDKRVDAGVWNLDEVKEKKLDLHYRTINDLTGETTHAVLVVSKENNGIVNILRGILDPVYVTNIQKLVVRNQMIPSY</sequence>
<proteinExistence type="predicted"/>
<gene>
    <name evidence="3" type="ORF">JIR001_10930</name>
</gene>
<dbReference type="NCBIfam" id="NF041241">
    <property type="entry name" value="YhfZ_full"/>
    <property type="match status" value="1"/>
</dbReference>
<dbReference type="InterPro" id="IPR036388">
    <property type="entry name" value="WH-like_DNA-bd_sf"/>
</dbReference>
<evidence type="ECO:0000313" key="3">
    <source>
        <dbReference type="EMBL" id="BCU81310.1"/>
    </source>
</evidence>
<dbReference type="EMBL" id="AP024601">
    <property type="protein sequence ID" value="BCU81310.1"/>
    <property type="molecule type" value="Genomic_DNA"/>
</dbReference>
<accession>A0A8D5UG24</accession>
<name>A0A8D5UG24_9BACL</name>
<evidence type="ECO:0000259" key="1">
    <source>
        <dbReference type="Pfam" id="PF14502"/>
    </source>
</evidence>
<dbReference type="KEGG" id="pabs:JIR001_10930"/>
<organism evidence="3 4">
    <name type="scientific">Polycladomyces abyssicola</name>
    <dbReference type="NCBI Taxonomy" id="1125966"/>
    <lineage>
        <taxon>Bacteria</taxon>
        <taxon>Bacillati</taxon>
        <taxon>Bacillota</taxon>
        <taxon>Bacilli</taxon>
        <taxon>Bacillales</taxon>
        <taxon>Thermoactinomycetaceae</taxon>
        <taxon>Polycladomyces</taxon>
    </lineage>
</organism>
<reference evidence="3" key="1">
    <citation type="journal article" date="2013" name="Int. J. Syst. Evol. Microbiol.">
        <title>Polycladomyces abyssicola gen. nov., sp. nov., a thermophilic filamentous bacterium isolated from hemipelagic sediment.</title>
        <authorList>
            <person name="Tsubouchi T."/>
            <person name="Shimane Y."/>
            <person name="Mori K."/>
            <person name="Usui K."/>
            <person name="Hiraki T."/>
            <person name="Tame A."/>
            <person name="Uematsu K."/>
            <person name="Maruyama T."/>
            <person name="Hatada Y."/>
        </authorList>
    </citation>
    <scope>NUCLEOTIDE SEQUENCE</scope>
    <source>
        <strain evidence="3">JIR-001</strain>
    </source>
</reference>
<feature type="domain" description="Uncharacterised protein YhfZ C-terminal" evidence="2">
    <location>
        <begin position="75"/>
        <end position="304"/>
    </location>
</feature>
<keyword evidence="4" id="KW-1185">Reference proteome</keyword>
<reference evidence="3" key="2">
    <citation type="journal article" date="2021" name="Microbiol. Resour. Announc.">
        <title>Complete Genome Sequence of Polycladomyces abyssicola JIR-001T, Isolated from Hemipelagic Sediment in Deep Seawater.</title>
        <authorList>
            <person name="Tsubouchi T."/>
            <person name="Kaneko Y."/>
        </authorList>
    </citation>
    <scope>NUCLEOTIDE SEQUENCE</scope>
    <source>
        <strain evidence="3">JIR-001</strain>
    </source>
</reference>
<evidence type="ECO:0000313" key="4">
    <source>
        <dbReference type="Proteomes" id="UP000677436"/>
    </source>
</evidence>
<dbReference type="SUPFAM" id="SSF53850">
    <property type="entry name" value="Periplasmic binding protein-like II"/>
    <property type="match status" value="1"/>
</dbReference>
<dbReference type="Gene3D" id="3.40.190.10">
    <property type="entry name" value="Periplasmic binding protein-like II"/>
    <property type="match status" value="2"/>
</dbReference>
<dbReference type="Proteomes" id="UP000677436">
    <property type="component" value="Chromosome"/>
</dbReference>
<dbReference type="RefSeq" id="WP_212774562.1">
    <property type="nucleotide sequence ID" value="NZ_AP024601.1"/>
</dbReference>
<dbReference type="Pfam" id="PF14503">
    <property type="entry name" value="YhfZ_C"/>
    <property type="match status" value="1"/>
</dbReference>
<dbReference type="Gene3D" id="1.10.10.10">
    <property type="entry name" value="Winged helix-like DNA-binding domain superfamily/Winged helix DNA-binding domain"/>
    <property type="match status" value="1"/>
</dbReference>
<dbReference type="Pfam" id="PF14502">
    <property type="entry name" value="HTH_41"/>
    <property type="match status" value="1"/>
</dbReference>
<feature type="domain" description="YhfZ helix-turn-helix" evidence="1">
    <location>
        <begin position="24"/>
        <end position="71"/>
    </location>
</feature>
<protein>
    <submittedName>
        <fullName evidence="3">Transcriptional regulator</fullName>
    </submittedName>
</protein>
<dbReference type="InterPro" id="IPR041444">
    <property type="entry name" value="HTH_41"/>
</dbReference>
<dbReference type="AlphaFoldDB" id="A0A8D5UG24"/>
<evidence type="ECO:0000259" key="2">
    <source>
        <dbReference type="Pfam" id="PF14503"/>
    </source>
</evidence>
<dbReference type="InterPro" id="IPR032791">
    <property type="entry name" value="YhfZ_C"/>
</dbReference>